<dbReference type="EMBL" id="JASBWV010000001">
    <property type="protein sequence ID" value="KAJ9128008.1"/>
    <property type="molecule type" value="Genomic_DNA"/>
</dbReference>
<sequence length="298" mass="32579">MTTEGLDPVDKLPSIVDASTKEEDYFFTSLGLEDDSGSDDDTLVGQKHNEGAGTKSSSDLLQPRNRDERMRAAYEESKRLYKAEHGYTGSGWYIGLDKHPYEYTSSVVSSGSGNVHLNNGKPVEVDQKMIDSIISLLYAIADRGALYAYLVAAQETLQVRDGSSASSSGARLPNSSPETSATFARFLDLVEWVIDSVPASYAQPLFVNAPEYAVSLQRKQTTEQRTPPAFVTTSEAYMRLGEELAKDLQLTGKDLEISKKAWKKLGQLISVRLRAGNADASEADEGETTNMGRSVRSL</sequence>
<comment type="caution">
    <text evidence="1">The sequence shown here is derived from an EMBL/GenBank/DDBJ whole genome shotgun (WGS) entry which is preliminary data.</text>
</comment>
<keyword evidence="2" id="KW-1185">Reference proteome</keyword>
<gene>
    <name evidence="1" type="ORF">QFC24_000295</name>
</gene>
<accession>A0ACC2XVT2</accession>
<name>A0ACC2XVT2_9TREE</name>
<protein>
    <submittedName>
        <fullName evidence="1">Uncharacterized protein</fullName>
    </submittedName>
</protein>
<dbReference type="Proteomes" id="UP001234202">
    <property type="component" value="Unassembled WGS sequence"/>
</dbReference>
<reference evidence="1" key="1">
    <citation type="submission" date="2023-04" db="EMBL/GenBank/DDBJ databases">
        <title>Draft Genome sequencing of Naganishia species isolated from polar environments using Oxford Nanopore Technology.</title>
        <authorList>
            <person name="Leo P."/>
            <person name="Venkateswaran K."/>
        </authorList>
    </citation>
    <scope>NUCLEOTIDE SEQUENCE</scope>
    <source>
        <strain evidence="1">DBVPG 5303</strain>
    </source>
</reference>
<evidence type="ECO:0000313" key="2">
    <source>
        <dbReference type="Proteomes" id="UP001234202"/>
    </source>
</evidence>
<organism evidence="1 2">
    <name type="scientific">Naganishia onofrii</name>
    <dbReference type="NCBI Taxonomy" id="1851511"/>
    <lineage>
        <taxon>Eukaryota</taxon>
        <taxon>Fungi</taxon>
        <taxon>Dikarya</taxon>
        <taxon>Basidiomycota</taxon>
        <taxon>Agaricomycotina</taxon>
        <taxon>Tremellomycetes</taxon>
        <taxon>Filobasidiales</taxon>
        <taxon>Filobasidiaceae</taxon>
        <taxon>Naganishia</taxon>
    </lineage>
</organism>
<evidence type="ECO:0000313" key="1">
    <source>
        <dbReference type="EMBL" id="KAJ9128008.1"/>
    </source>
</evidence>
<proteinExistence type="predicted"/>